<feature type="transmembrane region" description="Helical" evidence="7">
    <location>
        <begin position="382"/>
        <end position="400"/>
    </location>
</feature>
<keyword evidence="6 7" id="KW-0472">Membrane</keyword>
<comment type="caution">
    <text evidence="9">The sequence shown here is derived from an EMBL/GenBank/DDBJ whole genome shotgun (WGS) entry which is preliminary data.</text>
</comment>
<feature type="transmembrane region" description="Helical" evidence="7">
    <location>
        <begin position="207"/>
        <end position="228"/>
    </location>
</feature>
<feature type="transmembrane region" description="Helical" evidence="7">
    <location>
        <begin position="643"/>
        <end position="662"/>
    </location>
</feature>
<evidence type="ECO:0000256" key="6">
    <source>
        <dbReference type="ARBA" id="ARBA00023136"/>
    </source>
</evidence>
<feature type="transmembrane region" description="Helical" evidence="7">
    <location>
        <begin position="88"/>
        <end position="114"/>
    </location>
</feature>
<feature type="transmembrane region" description="Helical" evidence="7">
    <location>
        <begin position="421"/>
        <end position="439"/>
    </location>
</feature>
<feature type="transmembrane region" description="Helical" evidence="7">
    <location>
        <begin position="120"/>
        <end position="139"/>
    </location>
</feature>
<gene>
    <name evidence="9" type="ORF">GO986_02480</name>
</gene>
<dbReference type="InterPro" id="IPR011701">
    <property type="entry name" value="MFS"/>
</dbReference>
<evidence type="ECO:0000256" key="2">
    <source>
        <dbReference type="ARBA" id="ARBA00022448"/>
    </source>
</evidence>
<dbReference type="EMBL" id="WQLB01000002">
    <property type="protein sequence ID" value="MVN85624.1"/>
    <property type="molecule type" value="Genomic_DNA"/>
</dbReference>
<feature type="transmembrane region" description="Helical" evidence="7">
    <location>
        <begin position="350"/>
        <end position="370"/>
    </location>
</feature>
<protein>
    <submittedName>
        <fullName evidence="9">DHA2 family efflux MFS transporter permease subunit</fullName>
    </submittedName>
</protein>
<feature type="transmembrane region" description="Helical" evidence="7">
    <location>
        <begin position="319"/>
        <end position="338"/>
    </location>
</feature>
<dbReference type="GO" id="GO:0005886">
    <property type="term" value="C:plasma membrane"/>
    <property type="evidence" value="ECO:0007669"/>
    <property type="project" value="UniProtKB-SubCell"/>
</dbReference>
<dbReference type="Gene3D" id="1.20.1720.10">
    <property type="entry name" value="Multidrug resistance protein D"/>
    <property type="match status" value="1"/>
</dbReference>
<evidence type="ECO:0000259" key="8">
    <source>
        <dbReference type="PROSITE" id="PS50850"/>
    </source>
</evidence>
<dbReference type="PROSITE" id="PS50850">
    <property type="entry name" value="MFS"/>
    <property type="match status" value="1"/>
</dbReference>
<keyword evidence="10" id="KW-1185">Reference proteome</keyword>
<evidence type="ECO:0000256" key="3">
    <source>
        <dbReference type="ARBA" id="ARBA00022475"/>
    </source>
</evidence>
<dbReference type="Proteomes" id="UP000483286">
    <property type="component" value="Unassembled WGS sequence"/>
</dbReference>
<feature type="transmembrane region" description="Helical" evidence="7">
    <location>
        <begin position="240"/>
        <end position="262"/>
    </location>
</feature>
<keyword evidence="3" id="KW-1003">Cell membrane</keyword>
<evidence type="ECO:0000256" key="7">
    <source>
        <dbReference type="SAM" id="Phobius"/>
    </source>
</evidence>
<feature type="transmembrane region" description="Helical" evidence="7">
    <location>
        <begin position="283"/>
        <end position="307"/>
    </location>
</feature>
<keyword evidence="2" id="KW-0813">Transport</keyword>
<reference evidence="9 10" key="1">
    <citation type="submission" date="2019-12" db="EMBL/GenBank/DDBJ databases">
        <title>Deinococcus sp. HMF7620 Genome sequencing and assembly.</title>
        <authorList>
            <person name="Kang H."/>
            <person name="Kim H."/>
            <person name="Joh K."/>
        </authorList>
    </citation>
    <scope>NUCLEOTIDE SEQUENCE [LARGE SCALE GENOMIC DNA]</scope>
    <source>
        <strain evidence="9 10">HMF7620</strain>
    </source>
</reference>
<evidence type="ECO:0000256" key="1">
    <source>
        <dbReference type="ARBA" id="ARBA00004651"/>
    </source>
</evidence>
<keyword evidence="4 7" id="KW-0812">Transmembrane</keyword>
<sequence length="688" mass="72318">MTTSTPVALTGLKLTPAQRNLSLISLILAVLLASMNQTIVSTAGPAIQKALGIENSLYSWITTAYLLASTTLVPIYGKLSDLWGRKVILIFGTVLFILGSIVCGLADGVGGLIAGRAVQGLGGAALIGLMYAVIADLYLPEERGRYTGIIGAVFSLSTVLGAVVGGYVTDHFGWHNVFFISVPLGIAALAFMLFMPALRQERERAPIDVPGVLLLSVFSISLLLALSLGKTAVAPGESGFLWGSWQILSLGAVALVTFLAFLATERRAADPIIDIRMFKDRTFSVAMAITFLLGVVFFAATVFLPLFMVNVIGLSATNAGLTTFPLTIGLVLSSIVAGQVFARTGGIKPIIVLGTVILLIGFALMGWTLSPQSTQFELTWKMIVVGLGLGPVLPMLTLAIQGTVHPRDIGSATGASNFLRSLGSTIGVAILGTLFASTLKDNIQTSVTAATTTLPAAVRSQFSPAGGASAGSQGFDAAQVKRQVNERFDTQRDLYTSALRDGNQAAIQKMLADPQTPEQLRAVLNQGGFPGAIDAQFEAQRQLLRRAIVGREPAAIAAVVQSPQTPAQVRTLAQTGAGDQGPQAFAQVEAGLVAQQQAARATQPAVLLAPVLKGLETTRADILPVIDRVGLGIKQAFTGSVELLYQVGLGITVLALLLSFLLPEAKPREVTRETLLEDEFRSTEIGTD</sequence>
<name>A0A7C9MPJ0_9DEIO</name>
<proteinExistence type="predicted"/>
<dbReference type="Pfam" id="PF07690">
    <property type="entry name" value="MFS_1"/>
    <property type="match status" value="1"/>
</dbReference>
<comment type="subcellular location">
    <subcellularLocation>
        <location evidence="1">Cell membrane</location>
        <topology evidence="1">Multi-pass membrane protein</topology>
    </subcellularLocation>
</comment>
<feature type="transmembrane region" description="Helical" evidence="7">
    <location>
        <begin position="174"/>
        <end position="195"/>
    </location>
</feature>
<dbReference type="Gene3D" id="1.20.1250.20">
    <property type="entry name" value="MFS general substrate transporter like domains"/>
    <property type="match status" value="1"/>
</dbReference>
<dbReference type="RefSeq" id="WP_157457622.1">
    <property type="nucleotide sequence ID" value="NZ_WQLB01000002.1"/>
</dbReference>
<evidence type="ECO:0000256" key="5">
    <source>
        <dbReference type="ARBA" id="ARBA00022989"/>
    </source>
</evidence>
<feature type="domain" description="Major facilitator superfamily (MFS) profile" evidence="8">
    <location>
        <begin position="22"/>
        <end position="467"/>
    </location>
</feature>
<keyword evidence="5 7" id="KW-1133">Transmembrane helix</keyword>
<dbReference type="PANTHER" id="PTHR23501:SF197">
    <property type="entry name" value="COMD"/>
    <property type="match status" value="1"/>
</dbReference>
<evidence type="ECO:0000313" key="9">
    <source>
        <dbReference type="EMBL" id="MVN85624.1"/>
    </source>
</evidence>
<dbReference type="NCBIfam" id="TIGR00711">
    <property type="entry name" value="efflux_EmrB"/>
    <property type="match status" value="1"/>
</dbReference>
<dbReference type="InterPro" id="IPR036259">
    <property type="entry name" value="MFS_trans_sf"/>
</dbReference>
<dbReference type="GO" id="GO:0022857">
    <property type="term" value="F:transmembrane transporter activity"/>
    <property type="evidence" value="ECO:0007669"/>
    <property type="project" value="InterPro"/>
</dbReference>
<evidence type="ECO:0000313" key="10">
    <source>
        <dbReference type="Proteomes" id="UP000483286"/>
    </source>
</evidence>
<accession>A0A7C9MPJ0</accession>
<evidence type="ECO:0000256" key="4">
    <source>
        <dbReference type="ARBA" id="ARBA00022692"/>
    </source>
</evidence>
<dbReference type="AlphaFoldDB" id="A0A7C9MPJ0"/>
<dbReference type="CDD" id="cd17502">
    <property type="entry name" value="MFS_Azr1_MDR_like"/>
    <property type="match status" value="1"/>
</dbReference>
<dbReference type="SUPFAM" id="SSF103473">
    <property type="entry name" value="MFS general substrate transporter"/>
    <property type="match status" value="1"/>
</dbReference>
<feature type="transmembrane region" description="Helical" evidence="7">
    <location>
        <begin position="146"/>
        <end position="168"/>
    </location>
</feature>
<dbReference type="FunFam" id="1.20.1720.10:FF:000004">
    <property type="entry name" value="EmrB/QacA family drug resistance transporter"/>
    <property type="match status" value="1"/>
</dbReference>
<organism evidence="9 10">
    <name type="scientific">Deinococcus arboris</name>
    <dbReference type="NCBI Taxonomy" id="2682977"/>
    <lineage>
        <taxon>Bacteria</taxon>
        <taxon>Thermotogati</taxon>
        <taxon>Deinococcota</taxon>
        <taxon>Deinococci</taxon>
        <taxon>Deinococcales</taxon>
        <taxon>Deinococcaceae</taxon>
        <taxon>Deinococcus</taxon>
    </lineage>
</organism>
<dbReference type="PANTHER" id="PTHR23501">
    <property type="entry name" value="MAJOR FACILITATOR SUPERFAMILY"/>
    <property type="match status" value="1"/>
</dbReference>
<feature type="transmembrane region" description="Helical" evidence="7">
    <location>
        <begin position="58"/>
        <end position="76"/>
    </location>
</feature>
<dbReference type="PRINTS" id="PR01036">
    <property type="entry name" value="TCRTETB"/>
</dbReference>
<dbReference type="InterPro" id="IPR020846">
    <property type="entry name" value="MFS_dom"/>
</dbReference>
<dbReference type="InterPro" id="IPR004638">
    <property type="entry name" value="EmrB-like"/>
</dbReference>